<dbReference type="EMBL" id="OX459968">
    <property type="protein sequence ID" value="CAI9172126.1"/>
    <property type="molecule type" value="Genomic_DNA"/>
</dbReference>
<dbReference type="Proteomes" id="UP001176941">
    <property type="component" value="Chromosome 32"/>
</dbReference>
<evidence type="ECO:0000313" key="3">
    <source>
        <dbReference type="EMBL" id="CAI9172126.1"/>
    </source>
</evidence>
<protein>
    <submittedName>
        <fullName evidence="3">Uncharacterized protein</fullName>
    </submittedName>
</protein>
<proteinExistence type="predicted"/>
<keyword evidence="4" id="KW-1185">Reference proteome</keyword>
<name>A0ABN8ZIV3_RANTA</name>
<feature type="compositionally biased region" description="Polar residues" evidence="1">
    <location>
        <begin position="151"/>
        <end position="161"/>
    </location>
</feature>
<evidence type="ECO:0000256" key="1">
    <source>
        <dbReference type="SAM" id="MobiDB-lite"/>
    </source>
</evidence>
<keyword evidence="2" id="KW-0732">Signal</keyword>
<organism evidence="3 4">
    <name type="scientific">Rangifer tarandus platyrhynchus</name>
    <name type="common">Svalbard reindeer</name>
    <dbReference type="NCBI Taxonomy" id="3082113"/>
    <lineage>
        <taxon>Eukaryota</taxon>
        <taxon>Metazoa</taxon>
        <taxon>Chordata</taxon>
        <taxon>Craniata</taxon>
        <taxon>Vertebrata</taxon>
        <taxon>Euteleostomi</taxon>
        <taxon>Mammalia</taxon>
        <taxon>Eutheria</taxon>
        <taxon>Laurasiatheria</taxon>
        <taxon>Artiodactyla</taxon>
        <taxon>Ruminantia</taxon>
        <taxon>Pecora</taxon>
        <taxon>Cervidae</taxon>
        <taxon>Odocoileinae</taxon>
        <taxon>Rangifer</taxon>
    </lineage>
</organism>
<evidence type="ECO:0000256" key="2">
    <source>
        <dbReference type="SAM" id="SignalP"/>
    </source>
</evidence>
<feature type="compositionally biased region" description="Polar residues" evidence="1">
    <location>
        <begin position="107"/>
        <end position="117"/>
    </location>
</feature>
<evidence type="ECO:0000313" key="4">
    <source>
        <dbReference type="Proteomes" id="UP001176941"/>
    </source>
</evidence>
<reference evidence="3" key="1">
    <citation type="submission" date="2023-04" db="EMBL/GenBank/DDBJ databases">
        <authorList>
            <consortium name="ELIXIR-Norway"/>
        </authorList>
    </citation>
    <scope>NUCLEOTIDE SEQUENCE [LARGE SCALE GENOMIC DNA]</scope>
</reference>
<sequence>MAQHMSLLVFLHGVLTFQMKGVLGLSEESSDSNPGYRKSYYIVPVLPIQRLMERPEFAYNREAAPLLALWPSSIFGAPDGIRPRVSTVARVQLQPVPVISRPIASTRAPSSSGSTAVSGPVLIPSAQPKTSEGNREASAPGNLGTYCGMSTRFSPTPQVLTTPGLPTEGAHHSTSSPTSPPTKEPRGDM</sequence>
<feature type="region of interest" description="Disordered" evidence="1">
    <location>
        <begin position="104"/>
        <end position="189"/>
    </location>
</feature>
<accession>A0ABN8ZIV3</accession>
<feature type="signal peptide" evidence="2">
    <location>
        <begin position="1"/>
        <end position="16"/>
    </location>
</feature>
<gene>
    <name evidence="3" type="ORF">MRATA1EN1_LOCUS21088</name>
</gene>
<feature type="chain" id="PRO_5047520650" evidence="2">
    <location>
        <begin position="17"/>
        <end position="189"/>
    </location>
</feature>